<proteinExistence type="predicted"/>
<gene>
    <name evidence="2" type="ORF">ISP11_01450</name>
</gene>
<dbReference type="EMBL" id="JADIXP010000001">
    <property type="protein sequence ID" value="MBF4176518.1"/>
    <property type="molecule type" value="Genomic_DNA"/>
</dbReference>
<evidence type="ECO:0000256" key="1">
    <source>
        <dbReference type="SAM" id="MobiDB-lite"/>
    </source>
</evidence>
<dbReference type="AlphaFoldDB" id="A0ABD4K5Y6"/>
<dbReference type="RefSeq" id="WP_194512187.1">
    <property type="nucleotide sequence ID" value="NZ_JADIXP010000001.1"/>
</dbReference>
<dbReference type="SUPFAM" id="SSF81301">
    <property type="entry name" value="Nucleotidyltransferase"/>
    <property type="match status" value="1"/>
</dbReference>
<dbReference type="Pfam" id="PF18144">
    <property type="entry name" value="SMODS"/>
    <property type="match status" value="1"/>
</dbReference>
<dbReference type="Proteomes" id="UP000628560">
    <property type="component" value="Unassembled WGS sequence"/>
</dbReference>
<protein>
    <recommendedName>
        <fullName evidence="4">Nucleotidyltransferase</fullName>
    </recommendedName>
</protein>
<dbReference type="InterPro" id="IPR043519">
    <property type="entry name" value="NT_sf"/>
</dbReference>
<feature type="region of interest" description="Disordered" evidence="1">
    <location>
        <begin position="348"/>
        <end position="381"/>
    </location>
</feature>
<accession>A0ABD4K5Y6</accession>
<organism evidence="2 3">
    <name type="scientific">Lelliottia nimipressuralis</name>
    <dbReference type="NCBI Taxonomy" id="69220"/>
    <lineage>
        <taxon>Bacteria</taxon>
        <taxon>Pseudomonadati</taxon>
        <taxon>Pseudomonadota</taxon>
        <taxon>Gammaproteobacteria</taxon>
        <taxon>Enterobacterales</taxon>
        <taxon>Enterobacteriaceae</taxon>
        <taxon>Lelliottia</taxon>
    </lineage>
</organism>
<reference evidence="2 3" key="1">
    <citation type="submission" date="2020-11" db="EMBL/GenBank/DDBJ databases">
        <title>Identification of Lelliottia nimipressuralis from Wound Infection by Whole Genome-Based Bacterial Identification.</title>
        <authorList>
            <person name="Navarathna D.H."/>
            <person name="Choi H."/>
            <person name="Jinadatha C."/>
            <person name="Chatterjee P."/>
            <person name="Hwang M."/>
        </authorList>
    </citation>
    <scope>NUCLEOTIDE SEQUENCE [LARGE SCALE GENOMIC DNA]</scope>
    <source>
        <strain evidence="2 3">DN2020</strain>
    </source>
</reference>
<name>A0ABD4K5Y6_9ENTR</name>
<evidence type="ECO:0000313" key="2">
    <source>
        <dbReference type="EMBL" id="MBF4176518.1"/>
    </source>
</evidence>
<evidence type="ECO:0008006" key="4">
    <source>
        <dbReference type="Google" id="ProtNLM"/>
    </source>
</evidence>
<sequence>MELNSQFNEFLANIRPTATQKEDWKGGAKTLRDRLNNYEPLQDIVVSTFLQGSIRRSTAIRPLGDKRPDVDIVVVTNIDHMKISPKEAMDLFVPFLEKYYPGKWVTQGRSFGITLAYVELDLVITAIPASGEEKNRLEQLYRSESVLTVNSLEEQTDWRLNKSWSPVTNSWFQNNSSPVQDAPASEWKAHPLVLPDREKNEWGRTHPLAQIRWTAEKNRLCNGHYINIVRAVKWWRQQNSENLPKYPKGYPLEHLIGNAMDDGTTSMARGLVQFMDTFLARWKDIYNLKSKPWLSDHGVEEHDVLARLSAGDFCDFYEGLEVAAEIARSALASEDAKESAELWRKLFGSKFPLPGPQGGDRNGGFTPPSKPADPQKTGRFA</sequence>
<evidence type="ECO:0000313" key="3">
    <source>
        <dbReference type="Proteomes" id="UP000628560"/>
    </source>
</evidence>
<comment type="caution">
    <text evidence="2">The sequence shown here is derived from an EMBL/GenBank/DDBJ whole genome shotgun (WGS) entry which is preliminary data.</text>
</comment>